<proteinExistence type="inferred from homology"/>
<dbReference type="GO" id="GO:0006352">
    <property type="term" value="P:DNA-templated transcription initiation"/>
    <property type="evidence" value="ECO:0007669"/>
    <property type="project" value="InterPro"/>
</dbReference>
<dbReference type="InterPro" id="IPR036388">
    <property type="entry name" value="WH-like_DNA-bd_sf"/>
</dbReference>
<dbReference type="InterPro" id="IPR013325">
    <property type="entry name" value="RNA_pol_sigma_r2"/>
</dbReference>
<dbReference type="Gene3D" id="1.10.1740.10">
    <property type="match status" value="1"/>
</dbReference>
<dbReference type="PANTHER" id="PTHR43133">
    <property type="entry name" value="RNA POLYMERASE ECF-TYPE SIGMA FACTO"/>
    <property type="match status" value="1"/>
</dbReference>
<feature type="domain" description="RNA polymerase sigma-70 region 2" evidence="6">
    <location>
        <begin position="34"/>
        <end position="102"/>
    </location>
</feature>
<dbReference type="Pfam" id="PF04542">
    <property type="entry name" value="Sigma70_r2"/>
    <property type="match status" value="1"/>
</dbReference>
<keyword evidence="5" id="KW-0804">Transcription</keyword>
<evidence type="ECO:0000256" key="4">
    <source>
        <dbReference type="ARBA" id="ARBA00023125"/>
    </source>
</evidence>
<dbReference type="InterPro" id="IPR014284">
    <property type="entry name" value="RNA_pol_sigma-70_dom"/>
</dbReference>
<feature type="domain" description="RNA polymerase sigma-70 region 4" evidence="7">
    <location>
        <begin position="140"/>
        <end position="183"/>
    </location>
</feature>
<dbReference type="Pfam" id="PF04545">
    <property type="entry name" value="Sigma70_r4"/>
    <property type="match status" value="1"/>
</dbReference>
<dbReference type="GO" id="GO:0016987">
    <property type="term" value="F:sigma factor activity"/>
    <property type="evidence" value="ECO:0007669"/>
    <property type="project" value="UniProtKB-KW"/>
</dbReference>
<dbReference type="GO" id="GO:0003677">
    <property type="term" value="F:DNA binding"/>
    <property type="evidence" value="ECO:0007669"/>
    <property type="project" value="UniProtKB-KW"/>
</dbReference>
<evidence type="ECO:0000256" key="2">
    <source>
        <dbReference type="ARBA" id="ARBA00023015"/>
    </source>
</evidence>
<evidence type="ECO:0000256" key="3">
    <source>
        <dbReference type="ARBA" id="ARBA00023082"/>
    </source>
</evidence>
<dbReference type="InterPro" id="IPR039425">
    <property type="entry name" value="RNA_pol_sigma-70-like"/>
</dbReference>
<dbReference type="InterPro" id="IPR013324">
    <property type="entry name" value="RNA_pol_sigma_r3/r4-like"/>
</dbReference>
<organism evidence="8 9">
    <name type="scientific">Marivirga atlantica</name>
    <dbReference type="NCBI Taxonomy" id="1548457"/>
    <lineage>
        <taxon>Bacteria</taxon>
        <taxon>Pseudomonadati</taxon>
        <taxon>Bacteroidota</taxon>
        <taxon>Cytophagia</taxon>
        <taxon>Cytophagales</taxon>
        <taxon>Marivirgaceae</taxon>
        <taxon>Marivirga</taxon>
    </lineage>
</organism>
<evidence type="ECO:0000256" key="5">
    <source>
        <dbReference type="ARBA" id="ARBA00023163"/>
    </source>
</evidence>
<dbReference type="EMBL" id="JAERQG010000001">
    <property type="protein sequence ID" value="MBL0764107.1"/>
    <property type="molecule type" value="Genomic_DNA"/>
</dbReference>
<keyword evidence="2" id="KW-0805">Transcription regulation</keyword>
<reference evidence="8" key="1">
    <citation type="submission" date="2021-01" db="EMBL/GenBank/DDBJ databases">
        <title>Marivirga sp. nov., isolated from intertidal surface sediments.</title>
        <authorList>
            <person name="Zhang M."/>
        </authorList>
    </citation>
    <scope>NUCLEOTIDE SEQUENCE</scope>
    <source>
        <strain evidence="8">SM1354</strain>
    </source>
</reference>
<keyword evidence="9" id="KW-1185">Reference proteome</keyword>
<dbReference type="RefSeq" id="WP_201917370.1">
    <property type="nucleotide sequence ID" value="NZ_JAERQG010000001.1"/>
</dbReference>
<dbReference type="InterPro" id="IPR007630">
    <property type="entry name" value="RNA_pol_sigma70_r4"/>
</dbReference>
<sequence length="189" mass="22654">MEDLISYTEHLVNQEQEKSLIEEAKNNPQRFKPLYEKYYERIYKFLLKRHTNLDIAESLTSDTFFKAITKLKKFKQKGAPFSAWLYRIALNESNMYFRKQKKKQTLLLNEDVVQSLSEEIKLTEHVDDFKPVEHAFKKIKKHELELLQLRFYESLSFKEIGQILAITENNAKVRCYRILDKIRIAIEES</sequence>
<dbReference type="InterPro" id="IPR007627">
    <property type="entry name" value="RNA_pol_sigma70_r2"/>
</dbReference>
<evidence type="ECO:0000259" key="7">
    <source>
        <dbReference type="Pfam" id="PF04545"/>
    </source>
</evidence>
<dbReference type="SUPFAM" id="SSF88946">
    <property type="entry name" value="Sigma2 domain of RNA polymerase sigma factors"/>
    <property type="match status" value="1"/>
</dbReference>
<evidence type="ECO:0000259" key="6">
    <source>
        <dbReference type="Pfam" id="PF04542"/>
    </source>
</evidence>
<gene>
    <name evidence="8" type="ORF">JKP34_02510</name>
</gene>
<accession>A0A937A5N2</accession>
<dbReference type="SUPFAM" id="SSF88659">
    <property type="entry name" value="Sigma3 and sigma4 domains of RNA polymerase sigma factors"/>
    <property type="match status" value="1"/>
</dbReference>
<dbReference type="AlphaFoldDB" id="A0A937A5N2"/>
<evidence type="ECO:0000256" key="1">
    <source>
        <dbReference type="ARBA" id="ARBA00010641"/>
    </source>
</evidence>
<dbReference type="PANTHER" id="PTHR43133:SF8">
    <property type="entry name" value="RNA POLYMERASE SIGMA FACTOR HI_1459-RELATED"/>
    <property type="match status" value="1"/>
</dbReference>
<evidence type="ECO:0000313" key="9">
    <source>
        <dbReference type="Proteomes" id="UP000642920"/>
    </source>
</evidence>
<protein>
    <submittedName>
        <fullName evidence="8">RNA polymerase sigma factor</fullName>
    </submittedName>
</protein>
<keyword evidence="4" id="KW-0238">DNA-binding</keyword>
<evidence type="ECO:0000313" key="8">
    <source>
        <dbReference type="EMBL" id="MBL0764107.1"/>
    </source>
</evidence>
<dbReference type="Gene3D" id="1.10.10.10">
    <property type="entry name" value="Winged helix-like DNA-binding domain superfamily/Winged helix DNA-binding domain"/>
    <property type="match status" value="1"/>
</dbReference>
<keyword evidence="3" id="KW-0731">Sigma factor</keyword>
<dbReference type="Proteomes" id="UP000642920">
    <property type="component" value="Unassembled WGS sequence"/>
</dbReference>
<comment type="similarity">
    <text evidence="1">Belongs to the sigma-70 factor family. ECF subfamily.</text>
</comment>
<dbReference type="NCBIfam" id="TIGR02937">
    <property type="entry name" value="sigma70-ECF"/>
    <property type="match status" value="1"/>
</dbReference>
<name>A0A937A5N2_9BACT</name>
<comment type="caution">
    <text evidence="8">The sequence shown here is derived from an EMBL/GenBank/DDBJ whole genome shotgun (WGS) entry which is preliminary data.</text>
</comment>